<comment type="caution">
    <text evidence="17">The sequence shown here is derived from an EMBL/GenBank/DDBJ whole genome shotgun (WGS) entry which is preliminary data.</text>
</comment>
<dbReference type="GO" id="GO:0005524">
    <property type="term" value="F:ATP binding"/>
    <property type="evidence" value="ECO:0007669"/>
    <property type="project" value="UniProtKB-UniRule"/>
</dbReference>
<keyword evidence="9 16" id="KW-0547">Nucleotide-binding</keyword>
<dbReference type="CDD" id="cd24015">
    <property type="entry name" value="ASKHA_NBD_PanK-III"/>
    <property type="match status" value="1"/>
</dbReference>
<dbReference type="SUPFAM" id="SSF53067">
    <property type="entry name" value="Actin-like ATPase domain"/>
    <property type="match status" value="2"/>
</dbReference>
<evidence type="ECO:0000256" key="6">
    <source>
        <dbReference type="ARBA" id="ARBA00012102"/>
    </source>
</evidence>
<comment type="catalytic activity">
    <reaction evidence="1 16">
        <text>(R)-pantothenate + ATP = (R)-4'-phosphopantothenate + ADP + H(+)</text>
        <dbReference type="Rhea" id="RHEA:16373"/>
        <dbReference type="ChEBI" id="CHEBI:10986"/>
        <dbReference type="ChEBI" id="CHEBI:15378"/>
        <dbReference type="ChEBI" id="CHEBI:29032"/>
        <dbReference type="ChEBI" id="CHEBI:30616"/>
        <dbReference type="ChEBI" id="CHEBI:456216"/>
        <dbReference type="EC" id="2.7.1.33"/>
    </reaction>
</comment>
<keyword evidence="11 16" id="KW-0067">ATP-binding</keyword>
<keyword evidence="13 16" id="KW-0173">Coenzyme A biosynthesis</keyword>
<dbReference type="PANTHER" id="PTHR34265:SF1">
    <property type="entry name" value="TYPE III PANTOTHENATE KINASE"/>
    <property type="match status" value="1"/>
</dbReference>
<dbReference type="STRING" id="1137280.D777_00351"/>
<protein>
    <recommendedName>
        <fullName evidence="15 16">Type III pantothenate kinase</fullName>
        <ecNumber evidence="6 16">2.7.1.33</ecNumber>
    </recommendedName>
    <alternativeName>
        <fullName evidence="16">PanK-III</fullName>
    </alternativeName>
    <alternativeName>
        <fullName evidence="16">Pantothenic acid kinase</fullName>
    </alternativeName>
</protein>
<keyword evidence="7 16" id="KW-0963">Cytoplasm</keyword>
<evidence type="ECO:0000313" key="17">
    <source>
        <dbReference type="EMBL" id="KEF29685.1"/>
    </source>
</evidence>
<dbReference type="OrthoDB" id="9781305at2"/>
<feature type="binding site" evidence="16">
    <location>
        <position position="120"/>
    </location>
    <ligand>
        <name>K(+)</name>
        <dbReference type="ChEBI" id="CHEBI:29103"/>
    </ligand>
</feature>
<comment type="cofactor">
    <cofactor evidence="2">
        <name>K(+)</name>
        <dbReference type="ChEBI" id="CHEBI:29103"/>
    </cofactor>
</comment>
<evidence type="ECO:0000256" key="2">
    <source>
        <dbReference type="ARBA" id="ARBA00001958"/>
    </source>
</evidence>
<organism evidence="17 18">
    <name type="scientific">Marinobacter nitratireducens</name>
    <dbReference type="NCBI Taxonomy" id="1137280"/>
    <lineage>
        <taxon>Bacteria</taxon>
        <taxon>Pseudomonadati</taxon>
        <taxon>Pseudomonadota</taxon>
        <taxon>Gammaproteobacteria</taxon>
        <taxon>Pseudomonadales</taxon>
        <taxon>Marinobacteraceae</taxon>
        <taxon>Marinobacter</taxon>
    </lineage>
</organism>
<dbReference type="Pfam" id="PF03309">
    <property type="entry name" value="Pan_kinase"/>
    <property type="match status" value="1"/>
</dbReference>
<feature type="binding site" evidence="16">
    <location>
        <position position="91"/>
    </location>
    <ligand>
        <name>substrate</name>
    </ligand>
</feature>
<comment type="subunit">
    <text evidence="5 16">Homodimer.</text>
</comment>
<reference evidence="17 18" key="1">
    <citation type="submission" date="2012-12" db="EMBL/GenBank/DDBJ databases">
        <title>Genome assembly of Marinobacter sp. AK21.</title>
        <authorList>
            <person name="Khatri I."/>
            <person name="Kumar R."/>
            <person name="Vaidya B."/>
            <person name="Subramanian S."/>
            <person name="Pinnaka A."/>
        </authorList>
    </citation>
    <scope>NUCLEOTIDE SEQUENCE [LARGE SCALE GENOMIC DNA]</scope>
    <source>
        <strain evidence="17 18">AK21</strain>
    </source>
</reference>
<evidence type="ECO:0000256" key="8">
    <source>
        <dbReference type="ARBA" id="ARBA00022679"/>
    </source>
</evidence>
<dbReference type="EC" id="2.7.1.33" evidence="6 16"/>
<feature type="binding site" evidence="16">
    <location>
        <begin position="98"/>
        <end position="101"/>
    </location>
    <ligand>
        <name>substrate</name>
    </ligand>
</feature>
<sequence>MRLLVDAGNTRVKWRLERSGSTVNSGADRLEEIETVPQLAEHGDAVGSIAVSTVISEENRARLVESLSRVTAAPVRFYWAESERSGLRNAYADYCLMGADRWHAMYAAWRMVRNGVAVIDAGSAVTIDYVSSNGTHLGGFILPGLNMMLRSLKSDAARIGFDPGDVRLVAPGTSTGECVNHGLAWLSSAMNDRVADDAKKHALAEVLVTGGDAGRLLDLGLVARHVPDLVLDGVGLIDAEESSA</sequence>
<gene>
    <name evidence="16" type="primary">coaX</name>
    <name evidence="17" type="ORF">D777_00351</name>
</gene>
<evidence type="ECO:0000256" key="15">
    <source>
        <dbReference type="ARBA" id="ARBA00040883"/>
    </source>
</evidence>
<dbReference type="GO" id="GO:0005737">
    <property type="term" value="C:cytoplasm"/>
    <property type="evidence" value="ECO:0007669"/>
    <property type="project" value="UniProtKB-SubCell"/>
</dbReference>
<comment type="cofactor">
    <cofactor evidence="16">
        <name>NH4(+)</name>
        <dbReference type="ChEBI" id="CHEBI:28938"/>
    </cofactor>
    <cofactor evidence="16">
        <name>K(+)</name>
        <dbReference type="ChEBI" id="CHEBI:29103"/>
    </cofactor>
    <text evidence="16">A monovalent cation. Ammonium or potassium.</text>
</comment>
<keyword evidence="16" id="KW-0479">Metal-binding</keyword>
<dbReference type="Proteomes" id="UP000035057">
    <property type="component" value="Unassembled WGS sequence"/>
</dbReference>
<evidence type="ECO:0000256" key="16">
    <source>
        <dbReference type="HAMAP-Rule" id="MF_01274"/>
    </source>
</evidence>
<keyword evidence="18" id="KW-1185">Reference proteome</keyword>
<keyword evidence="10 16" id="KW-0418">Kinase</keyword>
<feature type="binding site" evidence="16">
    <location>
        <position position="175"/>
    </location>
    <ligand>
        <name>substrate</name>
    </ligand>
</feature>
<keyword evidence="12 16" id="KW-0630">Potassium</keyword>
<dbReference type="PATRIC" id="fig|1137280.3.peg.3500"/>
<evidence type="ECO:0000256" key="4">
    <source>
        <dbReference type="ARBA" id="ARBA00005225"/>
    </source>
</evidence>
<comment type="function">
    <text evidence="16">Catalyzes the phosphorylation of pantothenate (Pan), the first step in CoA biosynthesis.</text>
</comment>
<evidence type="ECO:0000256" key="10">
    <source>
        <dbReference type="ARBA" id="ARBA00022777"/>
    </source>
</evidence>
<evidence type="ECO:0000256" key="13">
    <source>
        <dbReference type="ARBA" id="ARBA00022993"/>
    </source>
</evidence>
<dbReference type="RefSeq" id="WP_036135018.1">
    <property type="nucleotide sequence ID" value="NZ_ANIE01000012.1"/>
</dbReference>
<evidence type="ECO:0000256" key="1">
    <source>
        <dbReference type="ARBA" id="ARBA00001206"/>
    </source>
</evidence>
<comment type="subcellular location">
    <subcellularLocation>
        <location evidence="3 16">Cytoplasm</location>
    </subcellularLocation>
</comment>
<feature type="active site" description="Proton acceptor" evidence="16">
    <location>
        <position position="100"/>
    </location>
</feature>
<evidence type="ECO:0000313" key="18">
    <source>
        <dbReference type="Proteomes" id="UP000035057"/>
    </source>
</evidence>
<evidence type="ECO:0000256" key="12">
    <source>
        <dbReference type="ARBA" id="ARBA00022958"/>
    </source>
</evidence>
<evidence type="ECO:0000256" key="3">
    <source>
        <dbReference type="ARBA" id="ARBA00004496"/>
    </source>
</evidence>
<dbReference type="GO" id="GO:0046872">
    <property type="term" value="F:metal ion binding"/>
    <property type="evidence" value="ECO:0007669"/>
    <property type="project" value="UniProtKB-KW"/>
</dbReference>
<dbReference type="InterPro" id="IPR004619">
    <property type="entry name" value="Type_III_PanK"/>
</dbReference>
<dbReference type="AlphaFoldDB" id="A0A072N9H7"/>
<dbReference type="EMBL" id="ANIE01000012">
    <property type="protein sequence ID" value="KEF29685.1"/>
    <property type="molecule type" value="Genomic_DNA"/>
</dbReference>
<dbReference type="Gene3D" id="3.30.420.40">
    <property type="match status" value="2"/>
</dbReference>
<comment type="similarity">
    <text evidence="14 16">Belongs to the type III pantothenate kinase family.</text>
</comment>
<dbReference type="PANTHER" id="PTHR34265">
    <property type="entry name" value="TYPE III PANTOTHENATE KINASE"/>
    <property type="match status" value="1"/>
</dbReference>
<dbReference type="GO" id="GO:0004594">
    <property type="term" value="F:pantothenate kinase activity"/>
    <property type="evidence" value="ECO:0007669"/>
    <property type="project" value="UniProtKB-UniRule"/>
</dbReference>
<evidence type="ECO:0000256" key="11">
    <source>
        <dbReference type="ARBA" id="ARBA00022840"/>
    </source>
</evidence>
<name>A0A072N9H7_9GAMM</name>
<feature type="binding site" evidence="16">
    <location>
        <begin position="6"/>
        <end position="13"/>
    </location>
    <ligand>
        <name>ATP</name>
        <dbReference type="ChEBI" id="CHEBI:30616"/>
    </ligand>
</feature>
<evidence type="ECO:0000256" key="14">
    <source>
        <dbReference type="ARBA" id="ARBA00038036"/>
    </source>
</evidence>
<comment type="pathway">
    <text evidence="4 16">Cofactor biosynthesis; coenzyme A biosynthesis; CoA from (R)-pantothenate: step 1/5.</text>
</comment>
<feature type="binding site" evidence="16">
    <location>
        <position position="123"/>
    </location>
    <ligand>
        <name>ATP</name>
        <dbReference type="ChEBI" id="CHEBI:30616"/>
    </ligand>
</feature>
<keyword evidence="8 16" id="KW-0808">Transferase</keyword>
<dbReference type="NCBIfam" id="TIGR00671">
    <property type="entry name" value="baf"/>
    <property type="match status" value="1"/>
</dbReference>
<accession>A0A072N9H7</accession>
<dbReference type="HAMAP" id="MF_01274">
    <property type="entry name" value="Pantothen_kinase_3"/>
    <property type="match status" value="1"/>
</dbReference>
<proteinExistence type="inferred from homology"/>
<dbReference type="InterPro" id="IPR043129">
    <property type="entry name" value="ATPase_NBD"/>
</dbReference>
<dbReference type="UniPathway" id="UPA00241">
    <property type="reaction ID" value="UER00352"/>
</dbReference>
<evidence type="ECO:0000256" key="9">
    <source>
        <dbReference type="ARBA" id="ARBA00022741"/>
    </source>
</evidence>
<evidence type="ECO:0000256" key="5">
    <source>
        <dbReference type="ARBA" id="ARBA00011738"/>
    </source>
</evidence>
<dbReference type="GO" id="GO:0015937">
    <property type="term" value="P:coenzyme A biosynthetic process"/>
    <property type="evidence" value="ECO:0007669"/>
    <property type="project" value="UniProtKB-UniRule"/>
</dbReference>
<evidence type="ECO:0000256" key="7">
    <source>
        <dbReference type="ARBA" id="ARBA00022490"/>
    </source>
</evidence>